<gene>
    <name evidence="2" type="ORF">BGT96224V2_LOCUS1889</name>
</gene>
<accession>A0A381L438</accession>
<dbReference type="EMBL" id="UIGY01000028">
    <property type="protein sequence ID" value="SUZ08689.1"/>
    <property type="molecule type" value="Genomic_DNA"/>
</dbReference>
<protein>
    <submittedName>
        <fullName evidence="2">Bgt-4612</fullName>
    </submittedName>
</protein>
<organism evidence="2">
    <name type="scientific">Blumeria graminis f. sp. tritici 96224</name>
    <dbReference type="NCBI Taxonomy" id="1268274"/>
    <lineage>
        <taxon>Eukaryota</taxon>
        <taxon>Fungi</taxon>
        <taxon>Dikarya</taxon>
        <taxon>Ascomycota</taxon>
        <taxon>Pezizomycotina</taxon>
        <taxon>Leotiomycetes</taxon>
        <taxon>Erysiphales</taxon>
        <taxon>Erysiphaceae</taxon>
        <taxon>Blumeria</taxon>
    </lineage>
</organism>
<name>A0A381L438_BLUGR</name>
<feature type="region of interest" description="Disordered" evidence="1">
    <location>
        <begin position="1"/>
        <end position="21"/>
    </location>
</feature>
<feature type="compositionally biased region" description="Polar residues" evidence="1">
    <location>
        <begin position="1"/>
        <end position="12"/>
    </location>
</feature>
<evidence type="ECO:0000256" key="1">
    <source>
        <dbReference type="SAM" id="MobiDB-lite"/>
    </source>
</evidence>
<sequence length="305" mass="34121">MSSLQLTESGHSPRTCHGTFDTANLVGQSTQKVRKQALTGGSRAWSRDEELYLLKTRHQKVPYRQIATHLKKTELACRLHYHQLSHGSRRKKIGSTSPCSTPGSPEMTESAPSLAYQGSSPNLNRSLYTTQNHYSVAPHIVQLPSASTLISRSDFYTPPRVYEQPNIPNLPRLPDHDRVMVGVVNTQVLRLDTDVNSGQMDLSHVNLERLGQIYEKHRGSIWNTIASEYGVDASPFVLEEAWKRGNQTSTPPTPSVSPDEHVISYQKLPSLTSESKSNISSLLGINASPRSSQEREIVRRMEERL</sequence>
<proteinExistence type="predicted"/>
<dbReference type="InterPro" id="IPR001005">
    <property type="entry name" value="SANT/Myb"/>
</dbReference>
<feature type="compositionally biased region" description="Polar residues" evidence="1">
    <location>
        <begin position="282"/>
        <end position="291"/>
    </location>
</feature>
<feature type="region of interest" description="Disordered" evidence="1">
    <location>
        <begin position="86"/>
        <end position="116"/>
    </location>
</feature>
<reference evidence="2" key="1">
    <citation type="submission" date="2018-07" db="EMBL/GenBank/DDBJ databases">
        <authorList>
            <person name="Quirk P.G."/>
            <person name="Krulwich T.A."/>
        </authorList>
    </citation>
    <scope>NUCLEOTIDE SEQUENCE</scope>
    <source>
        <strain evidence="2">96224</strain>
    </source>
</reference>
<feature type="compositionally biased region" description="Low complexity" evidence="1">
    <location>
        <begin position="94"/>
        <end position="105"/>
    </location>
</feature>
<dbReference type="OrthoDB" id="5399305at2759"/>
<evidence type="ECO:0000313" key="2">
    <source>
        <dbReference type="EMBL" id="SUZ08689.1"/>
    </source>
</evidence>
<feature type="compositionally biased region" description="Basic and acidic residues" evidence="1">
    <location>
        <begin position="292"/>
        <end position="305"/>
    </location>
</feature>
<dbReference type="AlphaFoldDB" id="A0A381L438"/>
<feature type="region of interest" description="Disordered" evidence="1">
    <location>
        <begin position="282"/>
        <end position="305"/>
    </location>
</feature>
<dbReference type="CDD" id="cd00167">
    <property type="entry name" value="SANT"/>
    <property type="match status" value="1"/>
</dbReference>